<gene>
    <name evidence="3" type="ORF">JKJ07_28150</name>
</gene>
<dbReference type="PANTHER" id="PTHR30388">
    <property type="entry name" value="ALDEHYDE OXIDOREDUCTASE MOLYBDENUM COFACTOR ASSEMBLY PROTEIN"/>
    <property type="match status" value="1"/>
</dbReference>
<dbReference type="Pfam" id="PF02625">
    <property type="entry name" value="XdhC_CoxI"/>
    <property type="match status" value="1"/>
</dbReference>
<feature type="domain" description="XdhC Rossmann" evidence="2">
    <location>
        <begin position="118"/>
        <end position="225"/>
    </location>
</feature>
<evidence type="ECO:0000259" key="2">
    <source>
        <dbReference type="Pfam" id="PF13478"/>
    </source>
</evidence>
<dbReference type="InterPro" id="IPR027051">
    <property type="entry name" value="XdhC_Rossmann_dom"/>
</dbReference>
<feature type="domain" description="XdhC- CoxI" evidence="1">
    <location>
        <begin position="13"/>
        <end position="75"/>
    </location>
</feature>
<dbReference type="PANTHER" id="PTHR30388:SF4">
    <property type="entry name" value="MOLYBDENUM COFACTOR INSERTION CHAPERONE PAOD"/>
    <property type="match status" value="1"/>
</dbReference>
<accession>A0ABS1VUM2</accession>
<dbReference type="InterPro" id="IPR052698">
    <property type="entry name" value="MoCofactor_Util/Proc"/>
</dbReference>
<evidence type="ECO:0000313" key="4">
    <source>
        <dbReference type="Proteomes" id="UP000598996"/>
    </source>
</evidence>
<dbReference type="EMBL" id="JAENHO010000008">
    <property type="protein sequence ID" value="MBL7258185.1"/>
    <property type="molecule type" value="Genomic_DNA"/>
</dbReference>
<keyword evidence="4" id="KW-1185">Reference proteome</keyword>
<comment type="caution">
    <text evidence="3">The sequence shown here is derived from an EMBL/GenBank/DDBJ whole genome shotgun (WGS) entry which is preliminary data.</text>
</comment>
<name>A0ABS1VUM2_9ACTN</name>
<dbReference type="Pfam" id="PF13478">
    <property type="entry name" value="XdhC_C"/>
    <property type="match status" value="1"/>
</dbReference>
<dbReference type="Gene3D" id="3.40.50.720">
    <property type="entry name" value="NAD(P)-binding Rossmann-like Domain"/>
    <property type="match status" value="1"/>
</dbReference>
<dbReference type="Proteomes" id="UP000598996">
    <property type="component" value="Unassembled WGS sequence"/>
</dbReference>
<organism evidence="3 4">
    <name type="scientific">Paractinoplanes lichenicola</name>
    <dbReference type="NCBI Taxonomy" id="2802976"/>
    <lineage>
        <taxon>Bacteria</taxon>
        <taxon>Bacillati</taxon>
        <taxon>Actinomycetota</taxon>
        <taxon>Actinomycetes</taxon>
        <taxon>Micromonosporales</taxon>
        <taxon>Micromonosporaceae</taxon>
        <taxon>Paractinoplanes</taxon>
    </lineage>
</organism>
<evidence type="ECO:0000313" key="3">
    <source>
        <dbReference type="EMBL" id="MBL7258185.1"/>
    </source>
</evidence>
<reference evidence="3 4" key="1">
    <citation type="submission" date="2021-01" db="EMBL/GenBank/DDBJ databases">
        <title>Actinoplanes sp. nov. LDG1-01 isolated from lichen.</title>
        <authorList>
            <person name="Saeng-In P."/>
            <person name="Phongsopitanun W."/>
            <person name="Kanchanasin P."/>
            <person name="Yuki M."/>
            <person name="Kudo T."/>
            <person name="Ohkuma M."/>
            <person name="Tanasupawat S."/>
        </authorList>
    </citation>
    <scope>NUCLEOTIDE SEQUENCE [LARGE SCALE GENOMIC DNA]</scope>
    <source>
        <strain evidence="3 4">LDG1-01</strain>
    </source>
</reference>
<proteinExistence type="predicted"/>
<sequence>MTVVERARELTVARRPFVHATVVRAQEPTSARAGDDAVILDDGSIEGFVGGVCAESSVRAAALDTLSSGKTLLLRVLPDDAASFPETPGALVVVNPCHSGGAIEIFLRPVLPKPLIGVVGDTPIGRAAAELASFLDFELTTLPSYEGVAAVVVAGRGRDEERAIRAALDAGVPYIALVASHTRGTVVLDGMGLSEDERSRVRNHAGLDIGARTPQEIALAIMAEIVRELRTKDPELSTNQSYPQPPNMTNPPTTTMGIGGAPVEGGLVAAVDLGGDDLGVGDLGGATPVTLSRSAPRRETDPVCGMTVFIDDDTPHALVDGQDFWFCRIGCRDSFVAAA</sequence>
<protein>
    <submittedName>
        <fullName evidence="3">XdhC family protein</fullName>
    </submittedName>
</protein>
<dbReference type="InterPro" id="IPR003777">
    <property type="entry name" value="XdhC_CoxI"/>
</dbReference>
<evidence type="ECO:0000259" key="1">
    <source>
        <dbReference type="Pfam" id="PF02625"/>
    </source>
</evidence>
<dbReference type="RefSeq" id="WP_202994819.1">
    <property type="nucleotide sequence ID" value="NZ_JAENHO010000008.1"/>
</dbReference>